<comment type="function">
    <text evidence="9">Structural component of the gap junctions.</text>
</comment>
<keyword evidence="5 9" id="KW-1133">Transmembrane helix</keyword>
<feature type="transmembrane region" description="Helical" evidence="9">
    <location>
        <begin position="576"/>
        <end position="599"/>
    </location>
</feature>
<keyword evidence="7 9" id="KW-0472">Membrane</keyword>
<evidence type="ECO:0000256" key="5">
    <source>
        <dbReference type="ARBA" id="ARBA00022989"/>
    </source>
</evidence>
<sequence length="786" mass="92969">MDGNLTQYVGDPIHCWCPTEFSSAYVSYTKSYCWISNTYYVPMSEGIPTDFRTKLDKEITYYQWVPVILLFQALLFKIPNVVWHLWNGYSGVSLDKVALLAGDTMLASPEERKKKITHISIYINRWIESQREYRYNLFVRIREKISNVCCFCIGKRYGTFLTGFYLFVKLLYCVNVIGQFFLLNAFMSDTYSVFGFEVINYLYSGGEWVESPRFPRVTLCDFKIRQLNNIHQWTVQCVLPINLFNEKIFIFIWFWMFLVATLTCINYLSWLYHILIRENRSRFIRKYLKIVGELNTAFDKKLSRKFADEYLRDDGIFVLRVVGKNSSHMVLTDLIQSLWKLFKEVHCSHRNASVTEPEITTELMNGIPKKEDVMSELLGHVPGFSKLRGKPNDDGLDRMSHVYSVILLIIFTVAVSTGQFFKDPIQCWNPAEFKDHMENYAKWTCWVSNTYYIPLEDAIPTNIVTRQEKEITYYQWVPLILIFMAFLFKFPNMVWRIFNGGSGLNLDKVVLFAEKTQFGSPGDREQTIENLARFMDKWLNANQEYKWNVIVRTKHRMSRVFCFVCNKRAGKYLTAMYLFVKVLYVANAIGQLFLLNAFLATQYNFYGIEFMDNLMQNGPWRESPRFPRVTLCDFEIRQLQNVQRFTIQCVLPINLFNEKIFIFIWFWLCFIAAVAIINLLRWLYLIMLTRNKVDYVKKYLKVNNELHTNFDKKLAIKFAENYLRDDGIFVLRLIAKNSTDLVVTDLVRDLWKLFKEKQNTKRHKELEPTDEVNMGDNMEPEKQPLT</sequence>
<feature type="transmembrane region" description="Helical" evidence="9">
    <location>
        <begin position="164"/>
        <end position="187"/>
    </location>
</feature>
<feature type="transmembrane region" description="Helical" evidence="9">
    <location>
        <begin position="473"/>
        <end position="490"/>
    </location>
</feature>
<keyword evidence="6 9" id="KW-0406">Ion transport</keyword>
<accession>A0ABQ9FXQ8</accession>
<evidence type="ECO:0000313" key="12">
    <source>
        <dbReference type="Proteomes" id="UP001217089"/>
    </source>
</evidence>
<evidence type="ECO:0000256" key="6">
    <source>
        <dbReference type="ARBA" id="ARBA00023065"/>
    </source>
</evidence>
<evidence type="ECO:0000256" key="1">
    <source>
        <dbReference type="ARBA" id="ARBA00004651"/>
    </source>
</evidence>
<keyword evidence="2 9" id="KW-0813">Transport</keyword>
<comment type="subcellular location">
    <subcellularLocation>
        <location evidence="1 9">Cell membrane</location>
        <topology evidence="1 9">Multi-pass membrane protein</topology>
    </subcellularLocation>
</comment>
<evidence type="ECO:0000256" key="7">
    <source>
        <dbReference type="ARBA" id="ARBA00023136"/>
    </source>
</evidence>
<feature type="transmembrane region" description="Helical" evidence="9">
    <location>
        <begin position="402"/>
        <end position="421"/>
    </location>
</feature>
<dbReference type="PANTHER" id="PTHR11893:SF36">
    <property type="entry name" value="INNEXIN-5"/>
    <property type="match status" value="1"/>
</dbReference>
<evidence type="ECO:0000256" key="8">
    <source>
        <dbReference type="ARBA" id="ARBA00023303"/>
    </source>
</evidence>
<comment type="caution">
    <text evidence="9">Lacks conserved residue(s) required for the propagation of feature annotation.</text>
</comment>
<evidence type="ECO:0000256" key="2">
    <source>
        <dbReference type="ARBA" id="ARBA00022448"/>
    </source>
</evidence>
<feature type="transmembrane region" description="Helical" evidence="9">
    <location>
        <begin position="248"/>
        <end position="276"/>
    </location>
</feature>
<evidence type="ECO:0000256" key="10">
    <source>
        <dbReference type="SAM" id="MobiDB-lite"/>
    </source>
</evidence>
<organism evidence="11 12">
    <name type="scientific">Tegillarca granosa</name>
    <name type="common">Malaysian cockle</name>
    <name type="synonym">Anadara granosa</name>
    <dbReference type="NCBI Taxonomy" id="220873"/>
    <lineage>
        <taxon>Eukaryota</taxon>
        <taxon>Metazoa</taxon>
        <taxon>Spiralia</taxon>
        <taxon>Lophotrochozoa</taxon>
        <taxon>Mollusca</taxon>
        <taxon>Bivalvia</taxon>
        <taxon>Autobranchia</taxon>
        <taxon>Pteriomorphia</taxon>
        <taxon>Arcoida</taxon>
        <taxon>Arcoidea</taxon>
        <taxon>Arcidae</taxon>
        <taxon>Tegillarca</taxon>
    </lineage>
</organism>
<evidence type="ECO:0000256" key="4">
    <source>
        <dbReference type="ARBA" id="ARBA00022692"/>
    </source>
</evidence>
<evidence type="ECO:0000313" key="11">
    <source>
        <dbReference type="EMBL" id="KAJ8321040.1"/>
    </source>
</evidence>
<keyword evidence="8 9" id="KW-0407">Ion channel</keyword>
<feature type="transmembrane region" description="Helical" evidence="9">
    <location>
        <begin position="61"/>
        <end position="86"/>
    </location>
</feature>
<evidence type="ECO:0000256" key="9">
    <source>
        <dbReference type="RuleBase" id="RU010713"/>
    </source>
</evidence>
<comment type="similarity">
    <text evidence="9">Belongs to the pannexin family.</text>
</comment>
<dbReference type="PROSITE" id="PS51013">
    <property type="entry name" value="PANNEXIN"/>
    <property type="match status" value="2"/>
</dbReference>
<reference evidence="11 12" key="1">
    <citation type="submission" date="2022-12" db="EMBL/GenBank/DDBJ databases">
        <title>Chromosome-level genome of Tegillarca granosa.</title>
        <authorList>
            <person name="Kim J."/>
        </authorList>
    </citation>
    <scope>NUCLEOTIDE SEQUENCE [LARGE SCALE GENOMIC DNA]</scope>
    <source>
        <strain evidence="11">Teg-2019</strain>
        <tissue evidence="11">Adductor muscle</tissue>
    </source>
</reference>
<comment type="caution">
    <text evidence="11">The sequence shown here is derived from an EMBL/GenBank/DDBJ whole genome shotgun (WGS) entry which is preliminary data.</text>
</comment>
<evidence type="ECO:0000256" key="3">
    <source>
        <dbReference type="ARBA" id="ARBA00022475"/>
    </source>
</evidence>
<dbReference type="Pfam" id="PF00876">
    <property type="entry name" value="Innexin"/>
    <property type="match status" value="2"/>
</dbReference>
<keyword evidence="3" id="KW-1003">Cell membrane</keyword>
<dbReference type="EMBL" id="JARBDR010000141">
    <property type="protein sequence ID" value="KAJ8321040.1"/>
    <property type="molecule type" value="Genomic_DNA"/>
</dbReference>
<protein>
    <recommendedName>
        <fullName evidence="9">Innexin</fullName>
    </recommendedName>
</protein>
<dbReference type="InterPro" id="IPR000990">
    <property type="entry name" value="Innexin"/>
</dbReference>
<keyword evidence="4 9" id="KW-0812">Transmembrane</keyword>
<dbReference type="PRINTS" id="PR01262">
    <property type="entry name" value="INNEXIN"/>
</dbReference>
<dbReference type="PANTHER" id="PTHR11893">
    <property type="entry name" value="INNEXIN"/>
    <property type="match status" value="1"/>
</dbReference>
<gene>
    <name evidence="9" type="primary">inx</name>
    <name evidence="11" type="ORF">KUTeg_002627</name>
</gene>
<dbReference type="Proteomes" id="UP001217089">
    <property type="component" value="Unassembled WGS sequence"/>
</dbReference>
<keyword evidence="12" id="KW-1185">Reference proteome</keyword>
<feature type="transmembrane region" description="Helical" evidence="9">
    <location>
        <begin position="660"/>
        <end position="684"/>
    </location>
</feature>
<proteinExistence type="inferred from homology"/>
<name>A0ABQ9FXQ8_TEGGR</name>
<feature type="region of interest" description="Disordered" evidence="10">
    <location>
        <begin position="762"/>
        <end position="786"/>
    </location>
</feature>